<dbReference type="InterPro" id="IPR059000">
    <property type="entry name" value="ATPase_P-type_domA"/>
</dbReference>
<evidence type="ECO:0000256" key="11">
    <source>
        <dbReference type="ARBA" id="ARBA00022967"/>
    </source>
</evidence>
<gene>
    <name evidence="17" type="ORF">DS2_01100</name>
</gene>
<dbReference type="PATRIC" id="fig|1328313.3.peg.231"/>
<evidence type="ECO:0000256" key="12">
    <source>
        <dbReference type="ARBA" id="ARBA00022989"/>
    </source>
</evidence>
<protein>
    <submittedName>
        <fullName evidence="17">Heavy metal translocating P-type ATPase</fullName>
    </submittedName>
</protein>
<proteinExistence type="inferred from homology"/>
<evidence type="ECO:0000256" key="3">
    <source>
        <dbReference type="ARBA" id="ARBA00022448"/>
    </source>
</evidence>
<keyword evidence="11" id="KW-1278">Translocase</keyword>
<dbReference type="Pfam" id="PF00122">
    <property type="entry name" value="E1-E2_ATPase"/>
    <property type="match status" value="1"/>
</dbReference>
<feature type="transmembrane region" description="Helical" evidence="15">
    <location>
        <begin position="270"/>
        <end position="288"/>
    </location>
</feature>
<dbReference type="InterPro" id="IPR017969">
    <property type="entry name" value="Heavy-metal-associated_CS"/>
</dbReference>
<organism evidence="17 18">
    <name type="scientific">Catenovulum agarivorans DS-2</name>
    <dbReference type="NCBI Taxonomy" id="1328313"/>
    <lineage>
        <taxon>Bacteria</taxon>
        <taxon>Pseudomonadati</taxon>
        <taxon>Pseudomonadota</taxon>
        <taxon>Gammaproteobacteria</taxon>
        <taxon>Alteromonadales</taxon>
        <taxon>Alteromonadaceae</taxon>
        <taxon>Catenovulum</taxon>
    </lineage>
</organism>
<dbReference type="InterPro" id="IPR027256">
    <property type="entry name" value="P-typ_ATPase_IB"/>
</dbReference>
<feature type="transmembrane region" description="Helical" evidence="15">
    <location>
        <begin position="180"/>
        <end position="199"/>
    </location>
</feature>
<accession>W7R3R7</accession>
<dbReference type="SUPFAM" id="SSF56784">
    <property type="entry name" value="HAD-like"/>
    <property type="match status" value="1"/>
</dbReference>
<evidence type="ECO:0000256" key="13">
    <source>
        <dbReference type="ARBA" id="ARBA00023065"/>
    </source>
</evidence>
<feature type="transmembrane region" description="Helical" evidence="15">
    <location>
        <begin position="745"/>
        <end position="764"/>
    </location>
</feature>
<reference evidence="17 18" key="1">
    <citation type="journal article" date="2014" name="Genome Announc.">
        <title>Draft Genome Sequence of the Agar-Degrading Bacterium Catenovulum sp. Strain DS-2, Isolated from Intestines of Haliotis diversicolor.</title>
        <authorList>
            <person name="Shan D."/>
            <person name="Li X."/>
            <person name="Gu Z."/>
            <person name="Wei G."/>
            <person name="Gao Z."/>
            <person name="Shao Z."/>
        </authorList>
    </citation>
    <scope>NUCLEOTIDE SEQUENCE [LARGE SCALE GENOMIC DNA]</scope>
    <source>
        <strain evidence="17 18">DS-2</strain>
    </source>
</reference>
<dbReference type="InterPro" id="IPR023214">
    <property type="entry name" value="HAD_sf"/>
</dbReference>
<keyword evidence="18" id="KW-1185">Reference proteome</keyword>
<keyword evidence="5" id="KW-0597">Phosphoprotein</keyword>
<dbReference type="CDD" id="cd00371">
    <property type="entry name" value="HMA"/>
    <property type="match status" value="1"/>
</dbReference>
<keyword evidence="12 15" id="KW-1133">Transmembrane helix</keyword>
<feature type="domain" description="HMA" evidence="16">
    <location>
        <begin position="92"/>
        <end position="158"/>
    </location>
</feature>
<keyword evidence="3" id="KW-0813">Transport</keyword>
<dbReference type="CDD" id="cd02079">
    <property type="entry name" value="P-type_ATPase_HM"/>
    <property type="match status" value="1"/>
</dbReference>
<evidence type="ECO:0000256" key="2">
    <source>
        <dbReference type="ARBA" id="ARBA00006024"/>
    </source>
</evidence>
<dbReference type="SUPFAM" id="SSF55008">
    <property type="entry name" value="HMA, heavy metal-associated domain"/>
    <property type="match status" value="1"/>
</dbReference>
<dbReference type="Pfam" id="PF00403">
    <property type="entry name" value="HMA"/>
    <property type="match status" value="1"/>
</dbReference>
<evidence type="ECO:0000256" key="1">
    <source>
        <dbReference type="ARBA" id="ARBA00004651"/>
    </source>
</evidence>
<feature type="transmembrane region" description="Helical" evidence="15">
    <location>
        <begin position="450"/>
        <end position="472"/>
    </location>
</feature>
<evidence type="ECO:0000256" key="8">
    <source>
        <dbReference type="ARBA" id="ARBA00022741"/>
    </source>
</evidence>
<dbReference type="NCBIfam" id="TIGR01511">
    <property type="entry name" value="ATPase-IB1_Cu"/>
    <property type="match status" value="1"/>
</dbReference>
<keyword evidence="14 15" id="KW-0472">Membrane</keyword>
<evidence type="ECO:0000259" key="16">
    <source>
        <dbReference type="PROSITE" id="PS50846"/>
    </source>
</evidence>
<dbReference type="NCBIfam" id="TIGR01494">
    <property type="entry name" value="ATPase_P-type"/>
    <property type="match status" value="1"/>
</dbReference>
<dbReference type="OrthoDB" id="9814270at2"/>
<keyword evidence="6 15" id="KW-0812">Transmembrane</keyword>
<sequence length="790" mass="86585">MTSCYHCQEQVPEQCTLTVTVNGHEKAVCCAGCQAVANVILQGGFDNYYKFRQNAAEKPIDQSTLGDDNRYLAFDSASVQQEFVSINQNQQYSADISIQGMHCAACAWLIEKYLSKQAGVSSIRVNLTNARAEVVWDNTSIQLSEIFNAIHAIGYTPSPFKISQIETEYQQINKSYQKQLAVAGLFTMQVMMLAFALYFDVIEASFEYFFRWISLLLSAPVVFYSGLPLLTSAYRAISKKSINMDVPVVFAIYSTFIASAYATFTNSGEVYFESATMFVFLLLTSRYLEHLVKTKAAITSANLLKLLPLVAFKKTSAGIETVHANELAVGDTIQVKPGEQVPADGRLLSNTCTVEEAQLTGESLPISKQQGDLILAGSLVHNQIIVIEVETVYLNTRLAQIAKHQERVNQSKSPLANLADRMAKQATVSVLFLSIATFVGWQLLGENGLWYAVAVLVATCPCALSLALPTAISAASNALKIQGVLVRESHALEQADKLSAIAFDKTGTLTTGCFSRCKVYVRPDIKQNLLLKIVAAAEKASNHPLATGFSDINTNDIQLDSVTTLAHQGLQVKFQGEEYLIGSKSLFNRYSQQAEQTKWPNVQIYIFNQTGCIGAIEVEDQLKPTSIECMKTLDTKNVILSGDHSSLVDKAAKKLNIDFYKGLSPEEKQCKLQQLQDLYGSVAMVGDGVNDSIVLATADISIAMDDGAELSKYKADVILLNSQPIGVVKLIHMSQRLNRILKQNFIWAIGYNALALPLAVFGILTPWMAVIGMSASSLIVVSNSMRLLKK</sequence>
<feature type="transmembrane region" description="Helical" evidence="15">
    <location>
        <begin position="211"/>
        <end position="234"/>
    </location>
</feature>
<dbReference type="Pfam" id="PF00702">
    <property type="entry name" value="Hydrolase"/>
    <property type="match status" value="1"/>
</dbReference>
<comment type="similarity">
    <text evidence="2 15">Belongs to the cation transport ATPase (P-type) (TC 3.A.3) family. Type IB subfamily.</text>
</comment>
<dbReference type="InterPro" id="IPR006121">
    <property type="entry name" value="HMA_dom"/>
</dbReference>
<dbReference type="PANTHER" id="PTHR43520:SF5">
    <property type="entry name" value="CATION-TRANSPORTING P-TYPE ATPASE-RELATED"/>
    <property type="match status" value="1"/>
</dbReference>
<dbReference type="PROSITE" id="PS01047">
    <property type="entry name" value="HMA_1"/>
    <property type="match status" value="1"/>
</dbReference>
<dbReference type="Gene3D" id="3.40.50.1000">
    <property type="entry name" value="HAD superfamily/HAD-like"/>
    <property type="match status" value="1"/>
</dbReference>
<dbReference type="GO" id="GO:0043682">
    <property type="term" value="F:P-type divalent copper transporter activity"/>
    <property type="evidence" value="ECO:0007669"/>
    <property type="project" value="TreeGrafter"/>
</dbReference>
<keyword evidence="8 15" id="KW-0547">Nucleotide-binding</keyword>
<evidence type="ECO:0000256" key="4">
    <source>
        <dbReference type="ARBA" id="ARBA00022475"/>
    </source>
</evidence>
<dbReference type="NCBIfam" id="TIGR01512">
    <property type="entry name" value="ATPase-IB2_Cd"/>
    <property type="match status" value="1"/>
</dbReference>
<dbReference type="InterPro" id="IPR036412">
    <property type="entry name" value="HAD-like_sf"/>
</dbReference>
<evidence type="ECO:0000256" key="9">
    <source>
        <dbReference type="ARBA" id="ARBA00022840"/>
    </source>
</evidence>
<dbReference type="GO" id="GO:0005524">
    <property type="term" value="F:ATP binding"/>
    <property type="evidence" value="ECO:0007669"/>
    <property type="project" value="UniProtKB-UniRule"/>
</dbReference>
<dbReference type="GO" id="GO:0005507">
    <property type="term" value="F:copper ion binding"/>
    <property type="evidence" value="ECO:0007669"/>
    <property type="project" value="TreeGrafter"/>
</dbReference>
<evidence type="ECO:0000256" key="5">
    <source>
        <dbReference type="ARBA" id="ARBA00022553"/>
    </source>
</evidence>
<comment type="caution">
    <text evidence="17">The sequence shown here is derived from an EMBL/GenBank/DDBJ whole genome shotgun (WGS) entry which is preliminary data.</text>
</comment>
<dbReference type="InterPro" id="IPR008250">
    <property type="entry name" value="ATPase_P-typ_transduc_dom_A_sf"/>
</dbReference>
<dbReference type="Gene3D" id="3.30.70.100">
    <property type="match status" value="1"/>
</dbReference>
<dbReference type="FunFam" id="3.30.70.100:FF:000005">
    <property type="entry name" value="Copper-exporting P-type ATPase A"/>
    <property type="match status" value="1"/>
</dbReference>
<evidence type="ECO:0000313" key="18">
    <source>
        <dbReference type="Proteomes" id="UP000019276"/>
    </source>
</evidence>
<dbReference type="STRING" id="1328313.DS2_01100"/>
<dbReference type="GO" id="GO:0005886">
    <property type="term" value="C:plasma membrane"/>
    <property type="evidence" value="ECO:0007669"/>
    <property type="project" value="UniProtKB-SubCell"/>
</dbReference>
<dbReference type="Gene3D" id="3.40.1110.10">
    <property type="entry name" value="Calcium-transporting ATPase, cytoplasmic domain N"/>
    <property type="match status" value="1"/>
</dbReference>
<dbReference type="PRINTS" id="PR00119">
    <property type="entry name" value="CATATPASE"/>
</dbReference>
<comment type="subcellular location">
    <subcellularLocation>
        <location evidence="1">Cell membrane</location>
        <topology evidence="1">Multi-pass membrane protein</topology>
    </subcellularLocation>
</comment>
<dbReference type="SUPFAM" id="SSF81653">
    <property type="entry name" value="Calcium ATPase, transduction domain A"/>
    <property type="match status" value="1"/>
</dbReference>
<dbReference type="InterPro" id="IPR036163">
    <property type="entry name" value="HMA_dom_sf"/>
</dbReference>
<dbReference type="AlphaFoldDB" id="W7R3R7"/>
<evidence type="ECO:0000313" key="17">
    <source>
        <dbReference type="EMBL" id="EWH12275.1"/>
    </source>
</evidence>
<dbReference type="NCBIfam" id="TIGR01525">
    <property type="entry name" value="ATPase-IB_hvy"/>
    <property type="match status" value="1"/>
</dbReference>
<dbReference type="EMBL" id="ARZY01000001">
    <property type="protein sequence ID" value="EWH12275.1"/>
    <property type="molecule type" value="Genomic_DNA"/>
</dbReference>
<evidence type="ECO:0000256" key="10">
    <source>
        <dbReference type="ARBA" id="ARBA00022842"/>
    </source>
</evidence>
<feature type="transmembrane region" description="Helical" evidence="15">
    <location>
        <begin position="426"/>
        <end position="444"/>
    </location>
</feature>
<dbReference type="PROSITE" id="PS00154">
    <property type="entry name" value="ATPASE_E1_E2"/>
    <property type="match status" value="1"/>
</dbReference>
<evidence type="ECO:0000256" key="7">
    <source>
        <dbReference type="ARBA" id="ARBA00022723"/>
    </source>
</evidence>
<dbReference type="Pfam" id="PF12156">
    <property type="entry name" value="ATPase-cat_bd"/>
    <property type="match status" value="1"/>
</dbReference>
<dbReference type="InterPro" id="IPR021993">
    <property type="entry name" value="ATPase-cat-bd"/>
</dbReference>
<dbReference type="InterPro" id="IPR018303">
    <property type="entry name" value="ATPase_P-typ_P_site"/>
</dbReference>
<keyword evidence="4 15" id="KW-1003">Cell membrane</keyword>
<dbReference type="GO" id="GO:0055070">
    <property type="term" value="P:copper ion homeostasis"/>
    <property type="evidence" value="ECO:0007669"/>
    <property type="project" value="TreeGrafter"/>
</dbReference>
<feature type="transmembrane region" description="Helical" evidence="15">
    <location>
        <begin position="246"/>
        <end position="264"/>
    </location>
</feature>
<name>W7R3R7_9ALTE</name>
<dbReference type="eggNOG" id="COG2217">
    <property type="taxonomic scope" value="Bacteria"/>
</dbReference>
<dbReference type="Proteomes" id="UP000019276">
    <property type="component" value="Unassembled WGS sequence"/>
</dbReference>
<dbReference type="InterPro" id="IPR023298">
    <property type="entry name" value="ATPase_P-typ_TM_dom_sf"/>
</dbReference>
<evidence type="ECO:0000256" key="15">
    <source>
        <dbReference type="RuleBase" id="RU362081"/>
    </source>
</evidence>
<evidence type="ECO:0000256" key="14">
    <source>
        <dbReference type="ARBA" id="ARBA00023136"/>
    </source>
</evidence>
<keyword evidence="10" id="KW-0460">Magnesium</keyword>
<dbReference type="GO" id="GO:0016887">
    <property type="term" value="F:ATP hydrolysis activity"/>
    <property type="evidence" value="ECO:0007669"/>
    <property type="project" value="InterPro"/>
</dbReference>
<evidence type="ECO:0000256" key="6">
    <source>
        <dbReference type="ARBA" id="ARBA00022692"/>
    </source>
</evidence>
<dbReference type="SUPFAM" id="SSF81665">
    <property type="entry name" value="Calcium ATPase, transmembrane domain M"/>
    <property type="match status" value="1"/>
</dbReference>
<keyword evidence="7 15" id="KW-0479">Metal-binding</keyword>
<keyword evidence="13" id="KW-0406">Ion transport</keyword>
<dbReference type="Gene3D" id="2.70.150.10">
    <property type="entry name" value="Calcium-transporting ATPase, cytoplasmic transduction domain A"/>
    <property type="match status" value="1"/>
</dbReference>
<dbReference type="RefSeq" id="WP_035012738.1">
    <property type="nucleotide sequence ID" value="NZ_ARZY01000001.1"/>
</dbReference>
<keyword evidence="9 15" id="KW-0067">ATP-binding</keyword>
<dbReference type="InterPro" id="IPR023299">
    <property type="entry name" value="ATPase_P-typ_cyto_dom_N"/>
</dbReference>
<dbReference type="InterPro" id="IPR001757">
    <property type="entry name" value="P_typ_ATPase"/>
</dbReference>
<dbReference type="PANTHER" id="PTHR43520">
    <property type="entry name" value="ATP7, ISOFORM B"/>
    <property type="match status" value="1"/>
</dbReference>
<dbReference type="PROSITE" id="PS50846">
    <property type="entry name" value="HMA_2"/>
    <property type="match status" value="1"/>
</dbReference>